<dbReference type="NCBIfam" id="TIGR01631">
    <property type="entry name" value="Trypano_RHS"/>
    <property type="match status" value="1"/>
</dbReference>
<feature type="region of interest" description="Disordered" evidence="1">
    <location>
        <begin position="25"/>
        <end position="45"/>
    </location>
</feature>
<dbReference type="PANTHER" id="PTHR33129">
    <property type="entry name" value="PROTEIN KINASE DOMAIN-CONTAINING PROTEIN-RELATED"/>
    <property type="match status" value="1"/>
</dbReference>
<evidence type="ECO:0000313" key="6">
    <source>
        <dbReference type="Proteomes" id="UP000008524"/>
    </source>
</evidence>
<dbReference type="InParanoid" id="Q57V12"/>
<dbReference type="GO" id="GO:0042789">
    <property type="term" value="P:mRNA transcription by RNA polymerase II"/>
    <property type="evidence" value="ECO:0000318"/>
    <property type="project" value="GO_Central"/>
</dbReference>
<evidence type="ECO:0000313" key="5">
    <source>
        <dbReference type="EMBL" id="AAZ12263.1"/>
    </source>
</evidence>
<dbReference type="OMA" id="QINDAYV"/>
<evidence type="ECO:0000259" key="3">
    <source>
        <dbReference type="Pfam" id="PF20445"/>
    </source>
</evidence>
<evidence type="ECO:0000259" key="2">
    <source>
        <dbReference type="Pfam" id="PF07999"/>
    </source>
</evidence>
<proteinExistence type="predicted"/>
<dbReference type="VEuPathDB" id="TriTrypDB:Tb927.7.1980"/>
<dbReference type="GeneID" id="3658408"/>
<dbReference type="PaxDb" id="5691-AAZ12263"/>
<feature type="domain" description="Retrotransposon hot spot protein N-terminal" evidence="3">
    <location>
        <begin position="51"/>
        <end position="169"/>
    </location>
</feature>
<dbReference type="EMBL" id="AC159447">
    <property type="protein sequence ID" value="AAX70557.1"/>
    <property type="molecule type" value="Genomic_DNA"/>
</dbReference>
<accession>Q57V12</accession>
<dbReference type="OrthoDB" id="251624at2759"/>
<dbReference type="Pfam" id="PF07999">
    <property type="entry name" value="RHSP"/>
    <property type="match status" value="1"/>
</dbReference>
<sequence>MIQNNGNMGNTQNVFNERFNRAQGEVQERGGRQMQNPSVTGKRKSREEELYESLYYAKWSYVMSGYNQEPLGMKVFFGRPQHIWTEEEVDITPEHCEVDAELEERPTGLEIFVLTSKMGWPSDRFQCSLISLYQRIGILDNNVYIRREMMRVWYIIQRKLNAWWVEKTESTPPTHIVIGISGIGKSCGVGSFLLHSLLHFHEGMLDVVVFFTGSKAYLIYNKKGNEEGRVVLYKREDVTNVIKEMRLKKRGHIIFDINSRKETLPYEIPRNVWGVTVLAPPDGVSYKYWMKNLEQTRIILNCDDVRDIKAFVAWKKLSLFPNYTTLDENARLKVKEELEDEWRLVERRVDFVGPLPRYVFSNGAGCREAAVIGYLSSLSCNRRDGYDMMMGKYFEWKGNHFTESLIKIVRERSRYGNLESYHCRPLSVAIGNMILCTLFADVAESMSSHEFMMEYGKVGAYSLKTRALVSLLFPRVFCVVTKHLNYLRRLGETEDKRSILKDMTPQQFQIFEQKFLPKTGQNAIGNCKYKVLYRSLEESKLFVDGFFFVEDCSRRVADMRDGFPQLGVASKTIVLIQITDNYRKEASVSELQEFMTNIARYFSDWDTFSRNMAWEMIYVNAIYGGVIKTRQRCVNNNTADAEQQTEETQVFWDGIDQYQITFDKKIQKELIIAYHEERKYRDAPAFTRKRGHE</sequence>
<dbReference type="RefSeq" id="XP_845822.1">
    <property type="nucleotide sequence ID" value="XM_840729.1"/>
</dbReference>
<dbReference type="PANTHER" id="PTHR33129:SF3">
    <property type="entry name" value="HOT SPOT (RHS) PROTEIN, PUTATIVE-RELATED"/>
    <property type="match status" value="1"/>
</dbReference>
<dbReference type="AlphaFoldDB" id="Q57V12"/>
<dbReference type="Pfam" id="PF20445">
    <property type="entry name" value="RHS_N"/>
    <property type="match status" value="1"/>
</dbReference>
<accession>D6XKB6</accession>
<keyword evidence="6" id="KW-1185">Reference proteome</keyword>
<reference evidence="5" key="1">
    <citation type="journal article" date="2005" name="Science">
        <title>Comparative genomics of trypanosomatid parasitic protozoa.</title>
        <authorList>
            <person name="El-Sayed N.M."/>
            <person name="Myler P.J."/>
            <person name="Blandin G."/>
            <person name="Berriman M."/>
            <person name="Crabtree J."/>
            <person name="Aggarwal G."/>
            <person name="Caler E."/>
            <person name="Renauld H."/>
            <person name="Worthey E.A."/>
            <person name="Hertz-Fowler C."/>
            <person name="Ghedin E."/>
            <person name="Peacock C."/>
            <person name="Bartholomeu D.C."/>
            <person name="Haas B.J."/>
            <person name="Tran A.N."/>
            <person name="Wortman J.R."/>
            <person name="Alsmark U.C."/>
            <person name="Angiuoli S."/>
            <person name="Anupama A."/>
            <person name="Badger J."/>
            <person name="Bringaud F."/>
            <person name="Cadag E."/>
            <person name="Carlton J.M."/>
            <person name="Cerqueira G.C."/>
            <person name="Creasy T."/>
            <person name="Delcher A.L."/>
            <person name="Djikeng A."/>
            <person name="Embley T.M."/>
            <person name="Hauser C."/>
            <person name="Ivens A.C."/>
            <person name="Kummerfeld S.K."/>
            <person name="Pereira-Leal J.B."/>
            <person name="Nilsson D."/>
            <person name="Peterson J."/>
            <person name="Salzberg S.L."/>
            <person name="Shallom J."/>
            <person name="Silva J.C."/>
            <person name="Sundaram J."/>
            <person name="Westenberger S."/>
            <person name="White O."/>
            <person name="Melville S.E."/>
            <person name="Donelson J.E."/>
            <person name="Andersson B."/>
            <person name="Stuart K.D."/>
            <person name="Hall N."/>
        </authorList>
    </citation>
    <scope>NUCLEOTIDE SEQUENCE</scope>
    <source>
        <strain evidence="5">927/4 GUTat10.1</strain>
    </source>
</reference>
<dbReference type="GO" id="GO:0005634">
    <property type="term" value="C:nucleus"/>
    <property type="evidence" value="ECO:0000318"/>
    <property type="project" value="GO_Central"/>
</dbReference>
<feature type="domain" description="Retrotransposon hot spot protein,C-terminal" evidence="2">
    <location>
        <begin position="176"/>
        <end position="487"/>
    </location>
</feature>
<dbReference type="InterPro" id="IPR052980">
    <property type="entry name" value="Crinkler_effector"/>
</dbReference>
<name>Q57V12_TRYB2</name>
<dbReference type="STRING" id="185431.Q57V12"/>
<dbReference type="InterPro" id="IPR006518">
    <property type="entry name" value="Trypano_RHS"/>
</dbReference>
<gene>
    <name evidence="5" type="primary">Tb07.43M14.420</name>
    <name evidence="4" type="ORF">Tb927.7.1980</name>
</gene>
<dbReference type="GO" id="GO:0005737">
    <property type="term" value="C:cytoplasm"/>
    <property type="evidence" value="ECO:0000318"/>
    <property type="project" value="GO_Central"/>
</dbReference>
<evidence type="ECO:0000256" key="1">
    <source>
        <dbReference type="SAM" id="MobiDB-lite"/>
    </source>
</evidence>
<organism evidence="4 6">
    <name type="scientific">Trypanosoma brucei brucei (strain 927/4 GUTat10.1)</name>
    <dbReference type="NCBI Taxonomy" id="185431"/>
    <lineage>
        <taxon>Eukaryota</taxon>
        <taxon>Discoba</taxon>
        <taxon>Euglenozoa</taxon>
        <taxon>Kinetoplastea</taxon>
        <taxon>Metakinetoplastina</taxon>
        <taxon>Trypanosomatida</taxon>
        <taxon>Trypanosomatidae</taxon>
        <taxon>Trypanosoma</taxon>
    </lineage>
</organism>
<dbReference type="InterPro" id="IPR046835">
    <property type="entry name" value="RHS_N"/>
</dbReference>
<dbReference type="KEGG" id="tbr:Tb927.7.1980"/>
<dbReference type="Proteomes" id="UP000008524">
    <property type="component" value="Chromosome 7"/>
</dbReference>
<dbReference type="InterPro" id="IPR046836">
    <property type="entry name" value="RHS_C"/>
</dbReference>
<reference evidence="5 6" key="2">
    <citation type="journal article" date="2005" name="Science">
        <title>The genome of the African trypanosome Trypanosoma brucei.</title>
        <authorList>
            <person name="Berriman M."/>
            <person name="Ghedin E."/>
            <person name="Hertz-Fowler C."/>
            <person name="Blandin G."/>
            <person name="Renauld H."/>
            <person name="Bartholomeu D.C."/>
            <person name="Lennard N.J."/>
            <person name="Caler E."/>
            <person name="Hamlin N.E."/>
            <person name="Haas B."/>
            <person name="Bohme U."/>
            <person name="Hannick L."/>
            <person name="Aslett M.A."/>
            <person name="Shallom J."/>
            <person name="Marcello L."/>
            <person name="Hou L."/>
            <person name="Wickstead B."/>
            <person name="Alsmark U.C."/>
            <person name="Arrowsmith C."/>
            <person name="Atkin R.J."/>
            <person name="Barron A.J."/>
            <person name="Bringaud F."/>
            <person name="Brooks K."/>
            <person name="Carrington M."/>
            <person name="Cherevach I."/>
            <person name="Chillingworth T.J."/>
            <person name="Churcher C."/>
            <person name="Clark L.N."/>
            <person name="Corton C.H."/>
            <person name="Cronin A."/>
            <person name="Davies R.M."/>
            <person name="Doggett J."/>
            <person name="Djikeng A."/>
            <person name="Feldblyum T."/>
            <person name="Field M.C."/>
            <person name="Fraser A."/>
            <person name="Goodhead I."/>
            <person name="Hance Z."/>
            <person name="Harper D."/>
            <person name="Harris B.R."/>
            <person name="Hauser H."/>
            <person name="Hostetler J."/>
            <person name="Ivens A."/>
            <person name="Jagels K."/>
            <person name="Johnson D."/>
            <person name="Johnson J."/>
            <person name="Jones K."/>
            <person name="Kerhornou A.X."/>
            <person name="Koo H."/>
            <person name="Larke N."/>
            <person name="Landfear S."/>
            <person name="Larkin C."/>
            <person name="Leech V."/>
            <person name="Line A."/>
            <person name="Lord A."/>
            <person name="Macleod A."/>
            <person name="Mooney P.J."/>
            <person name="Moule S."/>
            <person name="Martin D.M."/>
            <person name="Morgan G.W."/>
            <person name="Mungall K."/>
            <person name="Norbertczak H."/>
            <person name="Ormond D."/>
            <person name="Pai G."/>
            <person name="Peacock C.S."/>
            <person name="Peterson J."/>
            <person name="Quail M.A."/>
            <person name="Rabbinowitsch E."/>
            <person name="Rajandream M.A."/>
            <person name="Reitter C."/>
            <person name="Salzberg S.L."/>
            <person name="Sanders M."/>
            <person name="Schobel S."/>
            <person name="Sharp S."/>
            <person name="Simmonds M."/>
            <person name="Simpson A.J."/>
            <person name="Tallon L."/>
            <person name="Turner C.M."/>
            <person name="Tait A."/>
            <person name="Tivey A.R."/>
            <person name="Van Aken S."/>
            <person name="Walker D."/>
            <person name="Wanless D."/>
            <person name="Wang S."/>
            <person name="White B."/>
            <person name="White O."/>
            <person name="Whitehead S."/>
            <person name="Woodward J."/>
            <person name="Wortman J."/>
            <person name="Adams M.D."/>
            <person name="Embley T.M."/>
            <person name="Gull K."/>
            <person name="Ullu E."/>
            <person name="Barry J.D."/>
            <person name="Fairlamb A.H."/>
            <person name="Opperdoes F."/>
            <person name="Barrell B.G."/>
            <person name="Donelson J.E."/>
            <person name="Hall N."/>
            <person name="Fraser C.M."/>
            <person name="Melville S.E."/>
            <person name="El-Sayed N.M."/>
        </authorList>
    </citation>
    <scope>NUCLEOTIDE SEQUENCE [LARGE SCALE GENOMIC DNA]</scope>
    <source>
        <strain evidence="5 6">927/4 GUTat10.1</strain>
    </source>
</reference>
<dbReference type="EMBL" id="CP000070">
    <property type="protein sequence ID" value="AAZ12263.1"/>
    <property type="molecule type" value="Genomic_DNA"/>
</dbReference>
<reference evidence="4" key="3">
    <citation type="submission" date="2005-04" db="EMBL/GenBank/DDBJ databases">
        <title>.</title>
        <authorList>
            <person name="Ghedin E."/>
            <person name="Blandin G."/>
            <person name="Bartholomeu D."/>
            <person name="Caler E."/>
            <person name="Haas B."/>
            <person name="Hannick L."/>
            <person name="Shallom J."/>
            <person name="Hou L."/>
            <person name="Djikeng A."/>
            <person name="Feldblyum T."/>
            <person name="Hostetler J."/>
            <person name="Johnson J."/>
            <person name="Jones K."/>
            <person name="Koo H.L."/>
            <person name="Larkin C."/>
            <person name="Pai G."/>
            <person name="Peterson J."/>
            <person name="Khalak H.G."/>
            <person name="Salzberg S."/>
            <person name="Simpson A.J."/>
            <person name="Tallon L."/>
            <person name="Van Aken S."/>
            <person name="Wanless D."/>
            <person name="White O."/>
            <person name="Wortman J."/>
            <person name="Fraser C.M."/>
            <person name="El-Sayed N.M.A."/>
        </authorList>
    </citation>
    <scope>NUCLEOTIDE SEQUENCE</scope>
    <source>
        <strain evidence="4">GUTat10.1</strain>
    </source>
</reference>
<reference evidence="5" key="4">
    <citation type="submission" date="2005-04" db="EMBL/GenBank/DDBJ databases">
        <title>Sequencing, closure, and annotation of Trypanosoma brucei chromosomes 2 through 8.</title>
        <authorList>
            <person name="Ghedin E."/>
            <person name="Blandin G."/>
            <person name="Bartholomeu D."/>
            <person name="Caler E."/>
            <person name="Haas B."/>
            <person name="Hannick L."/>
            <person name="Shallom J."/>
            <person name="Hou L."/>
            <person name="Djikeng A."/>
            <person name="Feldblyum T."/>
            <person name="Hostetler J."/>
            <person name="Johnson J."/>
            <person name="Jones K."/>
            <person name="Koo H.L."/>
            <person name="Larkin C."/>
            <person name="Pai G."/>
            <person name="Peterson J."/>
            <person name="Khalak H.G."/>
            <person name="Salzberg S."/>
            <person name="Simpson A.J."/>
            <person name="Tallon L."/>
            <person name="Van Aken S."/>
            <person name="Wanless D."/>
            <person name="White O."/>
            <person name="Wortman J."/>
            <person name="Fraser C.M."/>
            <person name="El-Sayed N.M.A."/>
        </authorList>
    </citation>
    <scope>NUCLEOTIDE SEQUENCE</scope>
    <source>
        <strain evidence="5">927/4 GUTat10.1</strain>
    </source>
</reference>
<evidence type="ECO:0000313" key="4">
    <source>
        <dbReference type="EMBL" id="AAX70557.1"/>
    </source>
</evidence>
<protein>
    <submittedName>
        <fullName evidence="4">Retrotransposon hot spot (RHS) protein, putative</fullName>
    </submittedName>
</protein>
<dbReference type="GO" id="GO:0006406">
    <property type="term" value="P:mRNA export from nucleus"/>
    <property type="evidence" value="ECO:0000318"/>
    <property type="project" value="GO_Central"/>
</dbReference>